<dbReference type="GO" id="GO:0016114">
    <property type="term" value="P:terpenoid biosynthetic process"/>
    <property type="evidence" value="ECO:0007669"/>
    <property type="project" value="InterPro"/>
</dbReference>
<dbReference type="PANTHER" id="PTHR31225:SF9">
    <property type="entry name" value="TERPENE SYNTHASE 10"/>
    <property type="match status" value="1"/>
</dbReference>
<name>A0A7J7HKN4_CAMSI</name>
<keyword evidence="1" id="KW-0460">Magnesium</keyword>
<evidence type="ECO:0000313" key="3">
    <source>
        <dbReference type="EMBL" id="KAF5952544.1"/>
    </source>
</evidence>
<dbReference type="Proteomes" id="UP000593564">
    <property type="component" value="Unassembled WGS sequence"/>
</dbReference>
<keyword evidence="4" id="KW-1185">Reference proteome</keyword>
<organism evidence="3 4">
    <name type="scientific">Camellia sinensis</name>
    <name type="common">Tea plant</name>
    <name type="synonym">Thea sinensis</name>
    <dbReference type="NCBI Taxonomy" id="4442"/>
    <lineage>
        <taxon>Eukaryota</taxon>
        <taxon>Viridiplantae</taxon>
        <taxon>Streptophyta</taxon>
        <taxon>Embryophyta</taxon>
        <taxon>Tracheophyta</taxon>
        <taxon>Spermatophyta</taxon>
        <taxon>Magnoliopsida</taxon>
        <taxon>eudicotyledons</taxon>
        <taxon>Gunneridae</taxon>
        <taxon>Pentapetalae</taxon>
        <taxon>asterids</taxon>
        <taxon>Ericales</taxon>
        <taxon>Theaceae</taxon>
        <taxon>Camellia</taxon>
    </lineage>
</organism>
<reference evidence="4" key="1">
    <citation type="journal article" date="2020" name="Nat. Commun.">
        <title>Genome assembly of wild tea tree DASZ reveals pedigree and selection history of tea varieties.</title>
        <authorList>
            <person name="Zhang W."/>
            <person name="Zhang Y."/>
            <person name="Qiu H."/>
            <person name="Guo Y."/>
            <person name="Wan H."/>
            <person name="Zhang X."/>
            <person name="Scossa F."/>
            <person name="Alseekh S."/>
            <person name="Zhang Q."/>
            <person name="Wang P."/>
            <person name="Xu L."/>
            <person name="Schmidt M.H."/>
            <person name="Jia X."/>
            <person name="Li D."/>
            <person name="Zhu A."/>
            <person name="Guo F."/>
            <person name="Chen W."/>
            <person name="Ni D."/>
            <person name="Usadel B."/>
            <person name="Fernie A.R."/>
            <person name="Wen W."/>
        </authorList>
    </citation>
    <scope>NUCLEOTIDE SEQUENCE [LARGE SCALE GENOMIC DNA]</scope>
    <source>
        <strain evidence="4">cv. G240</strain>
    </source>
</reference>
<protein>
    <recommendedName>
        <fullName evidence="2">Terpene synthase N-terminal domain-containing protein</fullName>
    </recommendedName>
</protein>
<dbReference type="InterPro" id="IPR050148">
    <property type="entry name" value="Terpene_synthase-like"/>
</dbReference>
<proteinExistence type="predicted"/>
<dbReference type="InterPro" id="IPR036965">
    <property type="entry name" value="Terpene_synth_N_sf"/>
</dbReference>
<reference evidence="3 4" key="2">
    <citation type="submission" date="2020-07" db="EMBL/GenBank/DDBJ databases">
        <title>Genome assembly of wild tea tree DASZ reveals pedigree and selection history of tea varieties.</title>
        <authorList>
            <person name="Zhang W."/>
        </authorList>
    </citation>
    <scope>NUCLEOTIDE SEQUENCE [LARGE SCALE GENOMIC DNA]</scope>
    <source>
        <strain evidence="4">cv. G240</strain>
        <tissue evidence="3">Leaf</tissue>
    </source>
</reference>
<dbReference type="GO" id="GO:0010333">
    <property type="term" value="F:terpene synthase activity"/>
    <property type="evidence" value="ECO:0007669"/>
    <property type="project" value="InterPro"/>
</dbReference>
<comment type="caution">
    <text evidence="3">The sequence shown here is derived from an EMBL/GenBank/DDBJ whole genome shotgun (WGS) entry which is preliminary data.</text>
</comment>
<dbReference type="Gene3D" id="1.50.10.130">
    <property type="entry name" value="Terpene synthase, N-terminal domain"/>
    <property type="match status" value="1"/>
</dbReference>
<feature type="domain" description="Terpene synthase N-terminal" evidence="2">
    <location>
        <begin position="18"/>
        <end position="120"/>
    </location>
</feature>
<dbReference type="AlphaFoldDB" id="A0A7J7HKN4"/>
<evidence type="ECO:0000256" key="1">
    <source>
        <dbReference type="ARBA" id="ARBA00022842"/>
    </source>
</evidence>
<dbReference type="Pfam" id="PF01397">
    <property type="entry name" value="Terpene_synth"/>
    <property type="match status" value="1"/>
</dbReference>
<sequence length="134" mass="15916">MACDQKIVRRSANYQPPIWDYDYVQSLDSKYKGNVYVERAAKLKEDVKRMLEKVVDPLAGLEMIDDLQRLGVFYHFEDEIKRVLDSIYNNINDYNWNKEELYATALKFRLFKQHSYKISQARKLPCDFGSKCNC</sequence>
<gene>
    <name evidence="3" type="ORF">HYC85_010488</name>
</gene>
<dbReference type="EMBL" id="JACBKZ010000004">
    <property type="protein sequence ID" value="KAF5952544.1"/>
    <property type="molecule type" value="Genomic_DNA"/>
</dbReference>
<dbReference type="PANTHER" id="PTHR31225">
    <property type="entry name" value="OS04G0344100 PROTEIN-RELATED"/>
    <property type="match status" value="1"/>
</dbReference>
<dbReference type="InterPro" id="IPR001906">
    <property type="entry name" value="Terpene_synth_N"/>
</dbReference>
<evidence type="ECO:0000313" key="4">
    <source>
        <dbReference type="Proteomes" id="UP000593564"/>
    </source>
</evidence>
<accession>A0A7J7HKN4</accession>
<evidence type="ECO:0000259" key="2">
    <source>
        <dbReference type="Pfam" id="PF01397"/>
    </source>
</evidence>
<dbReference type="InterPro" id="IPR008930">
    <property type="entry name" value="Terpenoid_cyclase/PrenylTrfase"/>
</dbReference>
<dbReference type="SUPFAM" id="SSF48239">
    <property type="entry name" value="Terpenoid cyclases/Protein prenyltransferases"/>
    <property type="match status" value="1"/>
</dbReference>